<gene>
    <name evidence="2" type="ORF">H0I76_15645</name>
</gene>
<proteinExistence type="predicted"/>
<evidence type="ECO:0000259" key="1">
    <source>
        <dbReference type="Pfam" id="PF12728"/>
    </source>
</evidence>
<keyword evidence="2" id="KW-0238">DNA-binding</keyword>
<evidence type="ECO:0000313" key="3">
    <source>
        <dbReference type="Proteomes" id="UP000655420"/>
    </source>
</evidence>
<dbReference type="InterPro" id="IPR041657">
    <property type="entry name" value="HTH_17"/>
</dbReference>
<reference evidence="2" key="1">
    <citation type="submission" date="2020-12" db="EMBL/GenBank/DDBJ databases">
        <title>Bacterial taxonomy.</title>
        <authorList>
            <person name="Pan X."/>
        </authorList>
    </citation>
    <scope>NUCLEOTIDE SEQUENCE</scope>
    <source>
        <strain evidence="2">M0105</strain>
    </source>
</reference>
<dbReference type="InterPro" id="IPR010093">
    <property type="entry name" value="SinI_DNA-bd"/>
</dbReference>
<sequence>MQADLTIHEFAERLGVSHMTIRRRIWAGEIKSYRLGPSIVRIPYTELDRIRGGEAA</sequence>
<dbReference type="GO" id="GO:0003677">
    <property type="term" value="F:DNA binding"/>
    <property type="evidence" value="ECO:0007669"/>
    <property type="project" value="UniProtKB-KW"/>
</dbReference>
<dbReference type="EMBL" id="JAEHHL010000009">
    <property type="protein sequence ID" value="MBK0400632.1"/>
    <property type="molecule type" value="Genomic_DNA"/>
</dbReference>
<dbReference type="RefSeq" id="WP_200611756.1">
    <property type="nucleotide sequence ID" value="NZ_JAEHHL010000009.1"/>
</dbReference>
<keyword evidence="3" id="KW-1185">Reference proteome</keyword>
<dbReference type="NCBIfam" id="TIGR01764">
    <property type="entry name" value="excise"/>
    <property type="match status" value="1"/>
</dbReference>
<name>A0A8J7SHA5_9RHOB</name>
<protein>
    <submittedName>
        <fullName evidence="2">Excisionase family DNA-binding protein</fullName>
    </submittedName>
</protein>
<dbReference type="Proteomes" id="UP000655420">
    <property type="component" value="Unassembled WGS sequence"/>
</dbReference>
<comment type="caution">
    <text evidence="2">The sequence shown here is derived from an EMBL/GenBank/DDBJ whole genome shotgun (WGS) entry which is preliminary data.</text>
</comment>
<accession>A0A8J7SHA5</accession>
<dbReference type="Pfam" id="PF12728">
    <property type="entry name" value="HTH_17"/>
    <property type="match status" value="1"/>
</dbReference>
<dbReference type="AlphaFoldDB" id="A0A8J7SHA5"/>
<feature type="domain" description="Helix-turn-helix" evidence="1">
    <location>
        <begin position="5"/>
        <end position="49"/>
    </location>
</feature>
<evidence type="ECO:0000313" key="2">
    <source>
        <dbReference type="EMBL" id="MBK0400632.1"/>
    </source>
</evidence>
<organism evidence="2 3">
    <name type="scientific">Thermohalobaculum xanthum</name>
    <dbReference type="NCBI Taxonomy" id="2753746"/>
    <lineage>
        <taxon>Bacteria</taxon>
        <taxon>Pseudomonadati</taxon>
        <taxon>Pseudomonadota</taxon>
        <taxon>Alphaproteobacteria</taxon>
        <taxon>Rhodobacterales</taxon>
        <taxon>Paracoccaceae</taxon>
        <taxon>Thermohalobaculum</taxon>
    </lineage>
</organism>